<accession>A0ABU0JCX1</accession>
<evidence type="ECO:0000256" key="8">
    <source>
        <dbReference type="RuleBase" id="RU363032"/>
    </source>
</evidence>
<evidence type="ECO:0000256" key="2">
    <source>
        <dbReference type="ARBA" id="ARBA00022448"/>
    </source>
</evidence>
<comment type="similarity">
    <text evidence="8">Belongs to the binding-protein-dependent transport system permease family.</text>
</comment>
<organism evidence="10 11">
    <name type="scientific">Labrys wisconsinensis</name>
    <dbReference type="NCBI Taxonomy" id="425677"/>
    <lineage>
        <taxon>Bacteria</taxon>
        <taxon>Pseudomonadati</taxon>
        <taxon>Pseudomonadota</taxon>
        <taxon>Alphaproteobacteria</taxon>
        <taxon>Hyphomicrobiales</taxon>
        <taxon>Xanthobacteraceae</taxon>
        <taxon>Labrys</taxon>
    </lineage>
</organism>
<evidence type="ECO:0000313" key="10">
    <source>
        <dbReference type="EMBL" id="MDQ0472137.1"/>
    </source>
</evidence>
<keyword evidence="3" id="KW-1003">Cell membrane</keyword>
<feature type="transmembrane region" description="Helical" evidence="8">
    <location>
        <begin position="138"/>
        <end position="161"/>
    </location>
</feature>
<feature type="transmembrane region" description="Helical" evidence="8">
    <location>
        <begin position="12"/>
        <end position="39"/>
    </location>
</feature>
<feature type="transmembrane region" description="Helical" evidence="8">
    <location>
        <begin position="66"/>
        <end position="93"/>
    </location>
</feature>
<evidence type="ECO:0000256" key="3">
    <source>
        <dbReference type="ARBA" id="ARBA00022475"/>
    </source>
</evidence>
<feature type="transmembrane region" description="Helical" evidence="8">
    <location>
        <begin position="228"/>
        <end position="258"/>
    </location>
</feature>
<keyword evidence="5 8" id="KW-0812">Transmembrane</keyword>
<reference evidence="10 11" key="1">
    <citation type="submission" date="2023-07" db="EMBL/GenBank/DDBJ databases">
        <title>Genomic Encyclopedia of Type Strains, Phase IV (KMG-IV): sequencing the most valuable type-strain genomes for metagenomic binning, comparative biology and taxonomic classification.</title>
        <authorList>
            <person name="Goeker M."/>
        </authorList>
    </citation>
    <scope>NUCLEOTIDE SEQUENCE [LARGE SCALE GENOMIC DNA]</scope>
    <source>
        <strain evidence="10 11">DSM 19619</strain>
    </source>
</reference>
<keyword evidence="6 8" id="KW-1133">Transmembrane helix</keyword>
<dbReference type="InterPro" id="IPR000515">
    <property type="entry name" value="MetI-like"/>
</dbReference>
<keyword evidence="7 8" id="KW-0472">Membrane</keyword>
<evidence type="ECO:0000256" key="6">
    <source>
        <dbReference type="ARBA" id="ARBA00022989"/>
    </source>
</evidence>
<evidence type="ECO:0000256" key="1">
    <source>
        <dbReference type="ARBA" id="ARBA00004429"/>
    </source>
</evidence>
<keyword evidence="4" id="KW-0997">Cell inner membrane</keyword>
<comment type="caution">
    <text evidence="10">The sequence shown here is derived from an EMBL/GenBank/DDBJ whole genome shotgun (WGS) entry which is preliminary data.</text>
</comment>
<proteinExistence type="inferred from homology"/>
<dbReference type="Pfam" id="PF00528">
    <property type="entry name" value="BPD_transp_1"/>
    <property type="match status" value="1"/>
</dbReference>
<dbReference type="EMBL" id="JAUSVX010000011">
    <property type="protein sequence ID" value="MDQ0472137.1"/>
    <property type="molecule type" value="Genomic_DNA"/>
</dbReference>
<dbReference type="PROSITE" id="PS50928">
    <property type="entry name" value="ABC_TM1"/>
    <property type="match status" value="1"/>
</dbReference>
<feature type="transmembrane region" description="Helical" evidence="8">
    <location>
        <begin position="105"/>
        <end position="132"/>
    </location>
</feature>
<sequence>MRRRRAAELSDDAIGAILLAALAVFVLAPLVCVVLWAFAEAWRPPAPLPTAWGFKYWGLLMARADVAAAIPTSLLISTLVTLLSAAVCLPAAYAFARLDFPGRRWLLLSFIAVNAFPRFPLYVAMAVLFLSAGLIGTVTAVVLVQLVFTLLYMIWIPAAAFRGVDPRMEEAGRDVGASHLTVLTRITLPQAAPALGTALLLTFVNTFYEVEGALLVGVPDVRTLPVVMLSLITGQIIIQYGAVLSVMLWVPSLVLLVFARRLFESRTFAAGFVGGSR</sequence>
<evidence type="ECO:0000313" key="11">
    <source>
        <dbReference type="Proteomes" id="UP001242480"/>
    </source>
</evidence>
<comment type="subcellular location">
    <subcellularLocation>
        <location evidence="1">Cell inner membrane</location>
        <topology evidence="1">Multi-pass membrane protein</topology>
    </subcellularLocation>
    <subcellularLocation>
        <location evidence="8">Cell membrane</location>
        <topology evidence="8">Multi-pass membrane protein</topology>
    </subcellularLocation>
</comment>
<name>A0ABU0JCX1_9HYPH</name>
<feature type="domain" description="ABC transmembrane type-1" evidence="9">
    <location>
        <begin position="70"/>
        <end position="259"/>
    </location>
</feature>
<evidence type="ECO:0000259" key="9">
    <source>
        <dbReference type="PROSITE" id="PS50928"/>
    </source>
</evidence>
<protein>
    <submittedName>
        <fullName evidence="10">Spermidine/putrescine transport system permease protein</fullName>
    </submittedName>
</protein>
<dbReference type="CDD" id="cd06261">
    <property type="entry name" value="TM_PBP2"/>
    <property type="match status" value="1"/>
</dbReference>
<feature type="transmembrane region" description="Helical" evidence="8">
    <location>
        <begin position="182"/>
        <end position="208"/>
    </location>
</feature>
<evidence type="ECO:0000256" key="5">
    <source>
        <dbReference type="ARBA" id="ARBA00022692"/>
    </source>
</evidence>
<gene>
    <name evidence="10" type="ORF">QO011_005166</name>
</gene>
<dbReference type="Gene3D" id="1.10.3720.10">
    <property type="entry name" value="MetI-like"/>
    <property type="match status" value="1"/>
</dbReference>
<keyword evidence="11" id="KW-1185">Reference proteome</keyword>
<keyword evidence="2 8" id="KW-0813">Transport</keyword>
<dbReference type="PANTHER" id="PTHR43357">
    <property type="entry name" value="INNER MEMBRANE ABC TRANSPORTER PERMEASE PROTEIN YDCV"/>
    <property type="match status" value="1"/>
</dbReference>
<dbReference type="Proteomes" id="UP001242480">
    <property type="component" value="Unassembled WGS sequence"/>
</dbReference>
<evidence type="ECO:0000256" key="4">
    <source>
        <dbReference type="ARBA" id="ARBA00022519"/>
    </source>
</evidence>
<dbReference type="RefSeq" id="WP_307278467.1">
    <property type="nucleotide sequence ID" value="NZ_JAUSVX010000011.1"/>
</dbReference>
<dbReference type="SUPFAM" id="SSF161098">
    <property type="entry name" value="MetI-like"/>
    <property type="match status" value="1"/>
</dbReference>
<dbReference type="PANTHER" id="PTHR43357:SF4">
    <property type="entry name" value="INNER MEMBRANE ABC TRANSPORTER PERMEASE PROTEIN YDCV"/>
    <property type="match status" value="1"/>
</dbReference>
<evidence type="ECO:0000256" key="7">
    <source>
        <dbReference type="ARBA" id="ARBA00023136"/>
    </source>
</evidence>
<dbReference type="InterPro" id="IPR035906">
    <property type="entry name" value="MetI-like_sf"/>
</dbReference>